<dbReference type="Gene3D" id="1.10.3560.10">
    <property type="entry name" value="yst0336 like domain"/>
    <property type="match status" value="1"/>
</dbReference>
<protein>
    <recommendedName>
        <fullName evidence="1">Polysaccharide biosynthesis domain-containing protein</fullName>
    </recommendedName>
</protein>
<sequence>MTLPRFFHKPKTQQLRGAGTAWTIQDITVNLFWIRLSTSANHFHAMDIPSDPIPKNFDAKNAPNLPEIEKQFAVRCIEQAETYWNLLGALSPKAMKLTKYDDEIFEEFKTFFPDMASNKDGKLQKIDEDEMKSAKGKETWRNFISKFEKRVADFNFGTLIRTNANDDYTERNTMFITRIQFYAIEIARNRLGLNDRAHTLAKKEWEEKRASRKP</sequence>
<dbReference type="InterPro" id="IPR023139">
    <property type="entry name" value="PBDC1-like_dom_sf"/>
</dbReference>
<gene>
    <name evidence="2" type="ORF">O181_021569</name>
</gene>
<dbReference type="InterPro" id="IPR021148">
    <property type="entry name" value="Polysacc_synth_dom"/>
</dbReference>
<dbReference type="Pfam" id="PF04669">
    <property type="entry name" value="PBDC1"/>
    <property type="match status" value="1"/>
</dbReference>
<reference evidence="2" key="1">
    <citation type="submission" date="2021-03" db="EMBL/GenBank/DDBJ databases">
        <title>Draft genome sequence of rust myrtle Austropuccinia psidii MF-1, a brazilian biotype.</title>
        <authorList>
            <person name="Quecine M.C."/>
            <person name="Pachon D.M.R."/>
            <person name="Bonatelli M.L."/>
            <person name="Correr F.H."/>
            <person name="Franceschini L.M."/>
            <person name="Leite T.F."/>
            <person name="Margarido G.R.A."/>
            <person name="Almeida C.A."/>
            <person name="Ferrarezi J.A."/>
            <person name="Labate C.A."/>
        </authorList>
    </citation>
    <scope>NUCLEOTIDE SEQUENCE</scope>
    <source>
        <strain evidence="2">MF-1</strain>
    </source>
</reference>
<comment type="caution">
    <text evidence="2">The sequence shown here is derived from an EMBL/GenBank/DDBJ whole genome shotgun (WGS) entry which is preliminary data.</text>
</comment>
<proteinExistence type="predicted"/>
<dbReference type="PANTHER" id="PTHR13410">
    <property type="entry name" value="PROTEIN PBDC1"/>
    <property type="match status" value="1"/>
</dbReference>
<dbReference type="OrthoDB" id="10248897at2759"/>
<dbReference type="Proteomes" id="UP000765509">
    <property type="component" value="Unassembled WGS sequence"/>
</dbReference>
<accession>A0A9Q3GWT7</accession>
<feature type="domain" description="Polysaccharide biosynthesis" evidence="1">
    <location>
        <begin position="68"/>
        <end position="197"/>
    </location>
</feature>
<name>A0A9Q3GWT7_9BASI</name>
<dbReference type="AlphaFoldDB" id="A0A9Q3GWT7"/>
<dbReference type="GO" id="GO:0005737">
    <property type="term" value="C:cytoplasm"/>
    <property type="evidence" value="ECO:0007669"/>
    <property type="project" value="TreeGrafter"/>
</dbReference>
<evidence type="ECO:0000313" key="2">
    <source>
        <dbReference type="EMBL" id="MBW0481854.1"/>
    </source>
</evidence>
<dbReference type="InterPro" id="IPR008476">
    <property type="entry name" value="PBDC1_metazoa/fungi"/>
</dbReference>
<evidence type="ECO:0000313" key="3">
    <source>
        <dbReference type="Proteomes" id="UP000765509"/>
    </source>
</evidence>
<dbReference type="EMBL" id="AVOT02006541">
    <property type="protein sequence ID" value="MBW0481854.1"/>
    <property type="molecule type" value="Genomic_DNA"/>
</dbReference>
<organism evidence="2 3">
    <name type="scientific">Austropuccinia psidii MF-1</name>
    <dbReference type="NCBI Taxonomy" id="1389203"/>
    <lineage>
        <taxon>Eukaryota</taxon>
        <taxon>Fungi</taxon>
        <taxon>Dikarya</taxon>
        <taxon>Basidiomycota</taxon>
        <taxon>Pucciniomycotina</taxon>
        <taxon>Pucciniomycetes</taxon>
        <taxon>Pucciniales</taxon>
        <taxon>Sphaerophragmiaceae</taxon>
        <taxon>Austropuccinia</taxon>
    </lineage>
</organism>
<dbReference type="PANTHER" id="PTHR13410:SF9">
    <property type="entry name" value="PROTEIN PBDC1"/>
    <property type="match status" value="1"/>
</dbReference>
<evidence type="ECO:0000259" key="1">
    <source>
        <dbReference type="Pfam" id="PF04669"/>
    </source>
</evidence>
<keyword evidence="3" id="KW-1185">Reference proteome</keyword>